<dbReference type="KEGG" id="mvn:Mevan_0843"/>
<dbReference type="EMBL" id="CP000742">
    <property type="protein sequence ID" value="ABR54749.1"/>
    <property type="molecule type" value="Genomic_DNA"/>
</dbReference>
<keyword evidence="2" id="KW-1185">Reference proteome</keyword>
<gene>
    <name evidence="1" type="ordered locus">Mevan_0843</name>
</gene>
<dbReference type="STRING" id="406327.Mevan_0843"/>
<reference evidence="1" key="1">
    <citation type="submission" date="2007-06" db="EMBL/GenBank/DDBJ databases">
        <title>Complete sequence of Methanococcus vannielii SB.</title>
        <authorList>
            <consortium name="US DOE Joint Genome Institute"/>
            <person name="Copeland A."/>
            <person name="Lucas S."/>
            <person name="Lapidus A."/>
            <person name="Barry K."/>
            <person name="Glavina del Rio T."/>
            <person name="Dalin E."/>
            <person name="Tice H."/>
            <person name="Pitluck S."/>
            <person name="Chain P."/>
            <person name="Malfatti S."/>
            <person name="Shin M."/>
            <person name="Vergez L."/>
            <person name="Schmutz J."/>
            <person name="Larimer F."/>
            <person name="Land M."/>
            <person name="Hauser L."/>
            <person name="Kyrpides N."/>
            <person name="Anderson I."/>
            <person name="Sieprawska-Lupa M."/>
            <person name="Whitman W.B."/>
            <person name="Richardson P."/>
        </authorList>
    </citation>
    <scope>NUCLEOTIDE SEQUENCE [LARGE SCALE GENOMIC DNA]</scope>
    <source>
        <strain evidence="1">SB</strain>
    </source>
</reference>
<dbReference type="Proteomes" id="UP000001107">
    <property type="component" value="Chromosome"/>
</dbReference>
<evidence type="ECO:0000313" key="1">
    <source>
        <dbReference type="EMBL" id="ABR54749.1"/>
    </source>
</evidence>
<protein>
    <submittedName>
        <fullName evidence="1">Uncharacterized protein</fullName>
    </submittedName>
</protein>
<dbReference type="HOGENOM" id="CLU_2353229_0_0_2"/>
<dbReference type="AlphaFoldDB" id="A6UQH7"/>
<dbReference type="GeneID" id="5325004"/>
<proteinExistence type="predicted"/>
<sequence length="96" mass="11394">MKIMIDGVFYNPEPIDFQKILQRLVEILGEDLKVLSLEFPELAAIYEPECYYRSGFCLDKEIEVELTEMELKEIREKIIKEFPRDTIVYSLNCEIL</sequence>
<evidence type="ECO:0000313" key="2">
    <source>
        <dbReference type="Proteomes" id="UP000001107"/>
    </source>
</evidence>
<organism evidence="1 2">
    <name type="scientific">Methanococcus vannielii (strain ATCC 35089 / DSM 1224 / JCM 13029 / OCM 148 / SB)</name>
    <dbReference type="NCBI Taxonomy" id="406327"/>
    <lineage>
        <taxon>Archaea</taxon>
        <taxon>Methanobacteriati</taxon>
        <taxon>Methanobacteriota</taxon>
        <taxon>Methanomada group</taxon>
        <taxon>Methanococci</taxon>
        <taxon>Methanococcales</taxon>
        <taxon>Methanococcaceae</taxon>
        <taxon>Methanococcus</taxon>
    </lineage>
</organism>
<dbReference type="OrthoDB" id="65909at2157"/>
<dbReference type="eggNOG" id="arCOG05044">
    <property type="taxonomic scope" value="Archaea"/>
</dbReference>
<name>A6UQH7_METVS</name>
<accession>A6UQH7</accession>
<dbReference type="RefSeq" id="WP_011972650.1">
    <property type="nucleotide sequence ID" value="NC_009634.1"/>
</dbReference>